<dbReference type="AlphaFoldDB" id="A0A4C1TKM8"/>
<protein>
    <submittedName>
        <fullName evidence="1">Uncharacterized protein</fullName>
    </submittedName>
</protein>
<evidence type="ECO:0000313" key="2">
    <source>
        <dbReference type="Proteomes" id="UP000299102"/>
    </source>
</evidence>
<evidence type="ECO:0000313" key="1">
    <source>
        <dbReference type="EMBL" id="GBP15062.1"/>
    </source>
</evidence>
<dbReference type="Proteomes" id="UP000299102">
    <property type="component" value="Unassembled WGS sequence"/>
</dbReference>
<organism evidence="1 2">
    <name type="scientific">Eumeta variegata</name>
    <name type="common">Bagworm moth</name>
    <name type="synonym">Eumeta japonica</name>
    <dbReference type="NCBI Taxonomy" id="151549"/>
    <lineage>
        <taxon>Eukaryota</taxon>
        <taxon>Metazoa</taxon>
        <taxon>Ecdysozoa</taxon>
        <taxon>Arthropoda</taxon>
        <taxon>Hexapoda</taxon>
        <taxon>Insecta</taxon>
        <taxon>Pterygota</taxon>
        <taxon>Neoptera</taxon>
        <taxon>Endopterygota</taxon>
        <taxon>Lepidoptera</taxon>
        <taxon>Glossata</taxon>
        <taxon>Ditrysia</taxon>
        <taxon>Tineoidea</taxon>
        <taxon>Psychidae</taxon>
        <taxon>Oiketicinae</taxon>
        <taxon>Eumeta</taxon>
    </lineage>
</organism>
<comment type="caution">
    <text evidence="1">The sequence shown here is derived from an EMBL/GenBank/DDBJ whole genome shotgun (WGS) entry which is preliminary data.</text>
</comment>
<reference evidence="1 2" key="1">
    <citation type="journal article" date="2019" name="Commun. Biol.">
        <title>The bagworm genome reveals a unique fibroin gene that provides high tensile strength.</title>
        <authorList>
            <person name="Kono N."/>
            <person name="Nakamura H."/>
            <person name="Ohtoshi R."/>
            <person name="Tomita M."/>
            <person name="Numata K."/>
            <person name="Arakawa K."/>
        </authorList>
    </citation>
    <scope>NUCLEOTIDE SEQUENCE [LARGE SCALE GENOMIC DNA]</scope>
</reference>
<proteinExistence type="predicted"/>
<name>A0A4C1TKM8_EUMVA</name>
<dbReference type="EMBL" id="BGZK01000068">
    <property type="protein sequence ID" value="GBP15062.1"/>
    <property type="molecule type" value="Genomic_DNA"/>
</dbReference>
<keyword evidence="2" id="KW-1185">Reference proteome</keyword>
<sequence>MRLCRRTVDCRFSTDRFYNPLGRSAGGSPATAKGLRVRFPRSSRYIDEDKEEHRVKERTRQGWFNGFNSESLTLVDHSRSGTRPVRDIETIKEAVKTNLAPALADCQTPLNLLKAPYIAT</sequence>
<accession>A0A4C1TKM8</accession>
<gene>
    <name evidence="1" type="ORF">EVAR_6703_1</name>
</gene>